<dbReference type="RefSeq" id="WP_386664937.1">
    <property type="nucleotide sequence ID" value="NZ_JBHLTG010000001.1"/>
</dbReference>
<comment type="subcellular location">
    <subcellularLocation>
        <location evidence="1">Membrane</location>
        <topology evidence="1">Multi-pass membrane protein</topology>
    </subcellularLocation>
</comment>
<name>A0ABV6RJ05_9GAMM</name>
<dbReference type="Proteomes" id="UP001589896">
    <property type="component" value="Unassembled WGS sequence"/>
</dbReference>
<organism evidence="7 8">
    <name type="scientific">Lysobacter korlensis</name>
    <dbReference type="NCBI Taxonomy" id="553636"/>
    <lineage>
        <taxon>Bacteria</taxon>
        <taxon>Pseudomonadati</taxon>
        <taxon>Pseudomonadota</taxon>
        <taxon>Gammaproteobacteria</taxon>
        <taxon>Lysobacterales</taxon>
        <taxon>Lysobacteraceae</taxon>
        <taxon>Lysobacter</taxon>
    </lineage>
</organism>
<keyword evidence="2 5" id="KW-0812">Transmembrane</keyword>
<keyword evidence="8" id="KW-1185">Reference proteome</keyword>
<feature type="transmembrane region" description="Helical" evidence="5">
    <location>
        <begin position="72"/>
        <end position="94"/>
    </location>
</feature>
<dbReference type="InterPro" id="IPR007267">
    <property type="entry name" value="GtrA_DPMS_TM"/>
</dbReference>
<feature type="transmembrane region" description="Helical" evidence="5">
    <location>
        <begin position="12"/>
        <end position="30"/>
    </location>
</feature>
<evidence type="ECO:0000256" key="1">
    <source>
        <dbReference type="ARBA" id="ARBA00004141"/>
    </source>
</evidence>
<gene>
    <name evidence="7" type="ORF">ACFFGH_03760</name>
</gene>
<evidence type="ECO:0000313" key="7">
    <source>
        <dbReference type="EMBL" id="MFC0676969.1"/>
    </source>
</evidence>
<accession>A0ABV6RJ05</accession>
<protein>
    <submittedName>
        <fullName evidence="7">GtrA family protein</fullName>
    </submittedName>
</protein>
<dbReference type="EMBL" id="JBHLTG010000001">
    <property type="protein sequence ID" value="MFC0676969.1"/>
    <property type="molecule type" value="Genomic_DNA"/>
</dbReference>
<feature type="transmembrane region" description="Helical" evidence="5">
    <location>
        <begin position="42"/>
        <end position="60"/>
    </location>
</feature>
<keyword evidence="4 5" id="KW-0472">Membrane</keyword>
<evidence type="ECO:0000256" key="4">
    <source>
        <dbReference type="ARBA" id="ARBA00023136"/>
    </source>
</evidence>
<comment type="caution">
    <text evidence="7">The sequence shown here is derived from an EMBL/GenBank/DDBJ whole genome shotgun (WGS) entry which is preliminary data.</text>
</comment>
<reference evidence="7 8" key="1">
    <citation type="submission" date="2024-09" db="EMBL/GenBank/DDBJ databases">
        <authorList>
            <person name="Sun Q."/>
            <person name="Mori K."/>
        </authorList>
    </citation>
    <scope>NUCLEOTIDE SEQUENCE [LARGE SCALE GENOMIC DNA]</scope>
    <source>
        <strain evidence="7 8">KCTC 23076</strain>
    </source>
</reference>
<dbReference type="Pfam" id="PF04138">
    <property type="entry name" value="GtrA_DPMS_TM"/>
    <property type="match status" value="1"/>
</dbReference>
<evidence type="ECO:0000313" key="8">
    <source>
        <dbReference type="Proteomes" id="UP001589896"/>
    </source>
</evidence>
<proteinExistence type="predicted"/>
<feature type="domain" description="GtrA/DPMS transmembrane" evidence="6">
    <location>
        <begin position="15"/>
        <end position="128"/>
    </location>
</feature>
<evidence type="ECO:0000256" key="5">
    <source>
        <dbReference type="SAM" id="Phobius"/>
    </source>
</evidence>
<keyword evidence="3 5" id="KW-1133">Transmembrane helix</keyword>
<evidence type="ECO:0000256" key="3">
    <source>
        <dbReference type="ARBA" id="ARBA00022989"/>
    </source>
</evidence>
<evidence type="ECO:0000259" key="6">
    <source>
        <dbReference type="Pfam" id="PF04138"/>
    </source>
</evidence>
<sequence length="134" mass="14404">MSWAGAVTRLWRLARFLAAGATGYVIYYAVSWATTRHTNLSIGLSALVGVSVALLPTYHLQRHLTFKSSARLTTSLPAYAGLQVANGVIIATSATTLERFFGPSALWLALAGGIGIGVSYVIQSKFVFRQRISL</sequence>
<evidence type="ECO:0000256" key="2">
    <source>
        <dbReference type="ARBA" id="ARBA00022692"/>
    </source>
</evidence>
<feature type="transmembrane region" description="Helical" evidence="5">
    <location>
        <begin position="100"/>
        <end position="122"/>
    </location>
</feature>